<dbReference type="InterPro" id="IPR002155">
    <property type="entry name" value="Thiolase"/>
</dbReference>
<dbReference type="PROSITE" id="PS00737">
    <property type="entry name" value="THIOLASE_2"/>
    <property type="match status" value="1"/>
</dbReference>
<evidence type="ECO:0000256" key="5">
    <source>
        <dbReference type="ARBA" id="ARBA00022832"/>
    </source>
</evidence>
<comment type="pathway">
    <text evidence="2">Lipid metabolism; fatty acid metabolism.</text>
</comment>
<reference evidence="17 18" key="1">
    <citation type="submission" date="2016-07" db="EMBL/GenBank/DDBJ databases">
        <title>Pervasive Adenine N6-methylation of Active Genes in Fungi.</title>
        <authorList>
            <consortium name="DOE Joint Genome Institute"/>
            <person name="Mondo S.J."/>
            <person name="Dannebaum R.O."/>
            <person name="Kuo R.C."/>
            <person name="Labutti K."/>
            <person name="Haridas S."/>
            <person name="Kuo A."/>
            <person name="Salamov A."/>
            <person name="Ahrendt S.R."/>
            <person name="Lipzen A."/>
            <person name="Sullivan W."/>
            <person name="Andreopoulos W.B."/>
            <person name="Clum A."/>
            <person name="Lindquist E."/>
            <person name="Daum C."/>
            <person name="Ramamoorthy G.K."/>
            <person name="Gryganskyi A."/>
            <person name="Culley D."/>
            <person name="Magnuson J.K."/>
            <person name="James T.Y."/>
            <person name="O'Malley M.A."/>
            <person name="Stajich J.E."/>
            <person name="Spatafora J.W."/>
            <person name="Visel A."/>
            <person name="Grigoriev I.V."/>
        </authorList>
    </citation>
    <scope>NUCLEOTIDE SEQUENCE [LARGE SCALE GENOMIC DNA]</scope>
    <source>
        <strain evidence="17 18">PL171</strain>
    </source>
</reference>
<dbReference type="InterPro" id="IPR020617">
    <property type="entry name" value="Thiolase_C"/>
</dbReference>
<keyword evidence="7" id="KW-0443">Lipid metabolism</keyword>
<evidence type="ECO:0000256" key="14">
    <source>
        <dbReference type="SAM" id="MobiDB-lite"/>
    </source>
</evidence>
<feature type="active site" description="Acyl-thioester intermediate" evidence="12">
    <location>
        <position position="112"/>
    </location>
</feature>
<dbReference type="InterPro" id="IPR020615">
    <property type="entry name" value="Thiolase_acyl_enz_int_AS"/>
</dbReference>
<dbReference type="InterPro" id="IPR016039">
    <property type="entry name" value="Thiolase-like"/>
</dbReference>
<dbReference type="Proteomes" id="UP000193411">
    <property type="component" value="Unassembled WGS sequence"/>
</dbReference>
<dbReference type="Gene3D" id="3.40.47.10">
    <property type="match status" value="2"/>
</dbReference>
<comment type="catalytic activity">
    <reaction evidence="11">
        <text>an acyl-CoA + acetyl-CoA = a 3-oxoacyl-CoA + CoA</text>
        <dbReference type="Rhea" id="RHEA:21564"/>
        <dbReference type="ChEBI" id="CHEBI:57287"/>
        <dbReference type="ChEBI" id="CHEBI:57288"/>
        <dbReference type="ChEBI" id="CHEBI:58342"/>
        <dbReference type="ChEBI" id="CHEBI:90726"/>
        <dbReference type="EC" id="2.3.1.16"/>
    </reaction>
</comment>
<comment type="caution">
    <text evidence="17">The sequence shown here is derived from an EMBL/GenBank/DDBJ whole genome shotgun (WGS) entry which is preliminary data.</text>
</comment>
<evidence type="ECO:0000256" key="7">
    <source>
        <dbReference type="ARBA" id="ARBA00023098"/>
    </source>
</evidence>
<organism evidence="17 18">
    <name type="scientific">Catenaria anguillulae PL171</name>
    <dbReference type="NCBI Taxonomy" id="765915"/>
    <lineage>
        <taxon>Eukaryota</taxon>
        <taxon>Fungi</taxon>
        <taxon>Fungi incertae sedis</taxon>
        <taxon>Blastocladiomycota</taxon>
        <taxon>Blastocladiomycetes</taxon>
        <taxon>Blastocladiales</taxon>
        <taxon>Catenariaceae</taxon>
        <taxon>Catenaria</taxon>
    </lineage>
</organism>
<gene>
    <name evidence="17" type="ORF">BCR44DRAFT_1413545</name>
</gene>
<keyword evidence="6" id="KW-0809">Transit peptide</keyword>
<keyword evidence="4 13" id="KW-0808">Transferase</keyword>
<accession>A0A1Y2HTN6</accession>
<evidence type="ECO:0000256" key="12">
    <source>
        <dbReference type="PIRSR" id="PIRSR000429-1"/>
    </source>
</evidence>
<dbReference type="OrthoDB" id="5404651at2759"/>
<dbReference type="FunFam" id="3.40.47.10:FF:000010">
    <property type="entry name" value="Acetyl-CoA acetyltransferase (Thiolase)"/>
    <property type="match status" value="1"/>
</dbReference>
<evidence type="ECO:0000256" key="3">
    <source>
        <dbReference type="ARBA" id="ARBA00010982"/>
    </source>
</evidence>
<dbReference type="PROSITE" id="PS00098">
    <property type="entry name" value="THIOLASE_1"/>
    <property type="match status" value="1"/>
</dbReference>
<name>A0A1Y2HTN6_9FUNG</name>
<dbReference type="InterPro" id="IPR050215">
    <property type="entry name" value="Thiolase-like_sf_Thiolase"/>
</dbReference>
<feature type="domain" description="Thiolase C-terminal" evidence="16">
    <location>
        <begin position="287"/>
        <end position="406"/>
    </location>
</feature>
<dbReference type="InterPro" id="IPR020616">
    <property type="entry name" value="Thiolase_N"/>
</dbReference>
<evidence type="ECO:0000313" key="17">
    <source>
        <dbReference type="EMBL" id="ORZ37063.1"/>
    </source>
</evidence>
<keyword evidence="5" id="KW-0276">Fatty acid metabolism</keyword>
<evidence type="ECO:0000256" key="2">
    <source>
        <dbReference type="ARBA" id="ARBA00004872"/>
    </source>
</evidence>
<dbReference type="GO" id="GO:0003988">
    <property type="term" value="F:acetyl-CoA C-acyltransferase activity"/>
    <property type="evidence" value="ECO:0007669"/>
    <property type="project" value="UniProtKB-EC"/>
</dbReference>
<keyword evidence="8" id="KW-0576">Peroxisome</keyword>
<evidence type="ECO:0000256" key="9">
    <source>
        <dbReference type="ARBA" id="ARBA00023315"/>
    </source>
</evidence>
<dbReference type="GO" id="GO:0005777">
    <property type="term" value="C:peroxisome"/>
    <property type="evidence" value="ECO:0007669"/>
    <property type="project" value="UniProtKB-SubCell"/>
</dbReference>
<dbReference type="PIRSF" id="PIRSF000429">
    <property type="entry name" value="Ac-CoA_Ac_transf"/>
    <property type="match status" value="1"/>
</dbReference>
<evidence type="ECO:0000313" key="18">
    <source>
        <dbReference type="Proteomes" id="UP000193411"/>
    </source>
</evidence>
<keyword evidence="18" id="KW-1185">Reference proteome</keyword>
<evidence type="ECO:0000256" key="8">
    <source>
        <dbReference type="ARBA" id="ARBA00023140"/>
    </source>
</evidence>
<evidence type="ECO:0000256" key="10">
    <source>
        <dbReference type="ARBA" id="ARBA00024073"/>
    </source>
</evidence>
<feature type="domain" description="Thiolase N-terminal" evidence="15">
    <location>
        <begin position="27"/>
        <end position="277"/>
    </location>
</feature>
<evidence type="ECO:0000256" key="11">
    <source>
        <dbReference type="ARBA" id="ARBA00047605"/>
    </source>
</evidence>
<dbReference type="PANTHER" id="PTHR43853">
    <property type="entry name" value="3-KETOACYL-COA THIOLASE, PEROXISOMAL"/>
    <property type="match status" value="1"/>
</dbReference>
<evidence type="ECO:0000256" key="13">
    <source>
        <dbReference type="RuleBase" id="RU003557"/>
    </source>
</evidence>
<dbReference type="EMBL" id="MCFL01000014">
    <property type="protein sequence ID" value="ORZ37063.1"/>
    <property type="molecule type" value="Genomic_DNA"/>
</dbReference>
<comment type="similarity">
    <text evidence="3 13">Belongs to the thiolase-like superfamily. Thiolase family.</text>
</comment>
<comment type="subcellular location">
    <subcellularLocation>
        <location evidence="1">Peroxisome</location>
    </subcellularLocation>
</comment>
<feature type="region of interest" description="Disordered" evidence="14">
    <location>
        <begin position="1"/>
        <end position="20"/>
    </location>
</feature>
<evidence type="ECO:0000259" key="16">
    <source>
        <dbReference type="Pfam" id="PF02803"/>
    </source>
</evidence>
<proteinExistence type="inferred from homology"/>
<dbReference type="InterPro" id="IPR020613">
    <property type="entry name" value="Thiolase_CS"/>
</dbReference>
<dbReference type="InterPro" id="IPR020610">
    <property type="entry name" value="Thiolase_AS"/>
</dbReference>
<feature type="active site" description="Proton acceptor" evidence="12">
    <location>
        <position position="364"/>
    </location>
</feature>
<dbReference type="Pfam" id="PF02803">
    <property type="entry name" value="Thiolase_C"/>
    <property type="match status" value="1"/>
</dbReference>
<keyword evidence="9 13" id="KW-0012">Acyltransferase</keyword>
<protein>
    <recommendedName>
        <fullName evidence="10">acetyl-CoA C-acyltransferase</fullName>
        <ecNumber evidence="10">2.3.1.16</ecNumber>
    </recommendedName>
</protein>
<dbReference type="CDD" id="cd00751">
    <property type="entry name" value="thiolase"/>
    <property type="match status" value="1"/>
</dbReference>
<dbReference type="AlphaFoldDB" id="A0A1Y2HTN6"/>
<dbReference type="EC" id="2.3.1.16" evidence="10"/>
<sequence length="408" mass="42152">MSANARVQQLSSQIAQPSVSTKSPNDVVICAAVRTPITRARKGGFKDTHTEELLAAALKAIIDRTKIDPKIVQDIQVGNVLPPGGGATVARMAALYAGFPNTTALSTINRQCSSGLQAVGSIAHAIQAGMIDVGIGAGVESMTMNYGPVAMPQSTSDKVTGLPEAADCLLPMGITSENVAKEWQIPRSKQDALAAASHQKAAKAQQQGLFDEEIVPVTITKEDGTEAVISKDDGIRANTTAEGLAKLKPAFSADGCTTAGNASQVSDGAAAVLLARRSVAQKLGLPIIGKFVNLAVVGVPPRVMGIGPAYAIPEAVRKAGITIDQVDIFEINEAFASQAVMSIEHLKIPYEKVNPKGGAIALGHPLGCTGARQIATLLPELKRQGKKVGVVSMCIGTGMGAAAVVVRE</sequence>
<evidence type="ECO:0000256" key="4">
    <source>
        <dbReference type="ARBA" id="ARBA00022679"/>
    </source>
</evidence>
<dbReference type="PROSITE" id="PS00099">
    <property type="entry name" value="THIOLASE_3"/>
    <property type="match status" value="1"/>
</dbReference>
<dbReference type="GO" id="GO:0006635">
    <property type="term" value="P:fatty acid beta-oxidation"/>
    <property type="evidence" value="ECO:0007669"/>
    <property type="project" value="TreeGrafter"/>
</dbReference>
<evidence type="ECO:0000259" key="15">
    <source>
        <dbReference type="Pfam" id="PF00108"/>
    </source>
</evidence>
<dbReference type="SUPFAM" id="SSF53901">
    <property type="entry name" value="Thiolase-like"/>
    <property type="match status" value="2"/>
</dbReference>
<dbReference type="STRING" id="765915.A0A1Y2HTN6"/>
<dbReference type="Pfam" id="PF00108">
    <property type="entry name" value="Thiolase_N"/>
    <property type="match status" value="1"/>
</dbReference>
<dbReference type="GO" id="GO:0010124">
    <property type="term" value="P:phenylacetate catabolic process"/>
    <property type="evidence" value="ECO:0007669"/>
    <property type="project" value="TreeGrafter"/>
</dbReference>
<dbReference type="PANTHER" id="PTHR43853:SF8">
    <property type="entry name" value="3-KETOACYL-COA THIOLASE, PEROXISOMAL"/>
    <property type="match status" value="1"/>
</dbReference>
<evidence type="ECO:0000256" key="6">
    <source>
        <dbReference type="ARBA" id="ARBA00022946"/>
    </source>
</evidence>
<evidence type="ECO:0000256" key="1">
    <source>
        <dbReference type="ARBA" id="ARBA00004275"/>
    </source>
</evidence>
<feature type="active site" description="Proton acceptor" evidence="12">
    <location>
        <position position="394"/>
    </location>
</feature>
<dbReference type="NCBIfam" id="TIGR01930">
    <property type="entry name" value="AcCoA-C-Actrans"/>
    <property type="match status" value="1"/>
</dbReference>